<dbReference type="AlphaFoldDB" id="A0A5C8E0W7"/>
<feature type="domain" description="GmrSD restriction endonucleases N-terminal" evidence="1">
    <location>
        <begin position="4"/>
        <end position="213"/>
    </location>
</feature>
<dbReference type="RefSeq" id="WP_147736803.1">
    <property type="nucleotide sequence ID" value="NZ_SAXX01000021.1"/>
</dbReference>
<evidence type="ECO:0000313" key="3">
    <source>
        <dbReference type="EMBL" id="TXJ31467.1"/>
    </source>
</evidence>
<evidence type="ECO:0000313" key="4">
    <source>
        <dbReference type="Proteomes" id="UP000324707"/>
    </source>
</evidence>
<dbReference type="InterPro" id="IPR011089">
    <property type="entry name" value="GmrSD_C"/>
</dbReference>
<dbReference type="Proteomes" id="UP000324707">
    <property type="component" value="Unassembled WGS sequence"/>
</dbReference>
<evidence type="ECO:0000259" key="1">
    <source>
        <dbReference type="Pfam" id="PF03235"/>
    </source>
</evidence>
<dbReference type="InterPro" id="IPR004919">
    <property type="entry name" value="GmrSD_N"/>
</dbReference>
<name>A0A5C8E0W7_9SPIR</name>
<dbReference type="Pfam" id="PF03235">
    <property type="entry name" value="GmrSD_N"/>
    <property type="match status" value="1"/>
</dbReference>
<reference evidence="3 4" key="1">
    <citation type="journal article" date="1992" name="Lakartidningen">
        <title>[Penicillin V and not amoxicillin is the first choice preparation in acute otitis].</title>
        <authorList>
            <person name="Kamme C."/>
            <person name="Lundgren K."/>
            <person name="Prellner K."/>
        </authorList>
    </citation>
    <scope>NUCLEOTIDE SEQUENCE [LARGE SCALE GENOMIC DNA]</scope>
    <source>
        <strain evidence="3 4">PC5538III-lc</strain>
    </source>
</reference>
<organism evidence="3 4">
    <name type="scientific">Brachyspira aalborgi</name>
    <dbReference type="NCBI Taxonomy" id="29522"/>
    <lineage>
        <taxon>Bacteria</taxon>
        <taxon>Pseudomonadati</taxon>
        <taxon>Spirochaetota</taxon>
        <taxon>Spirochaetia</taxon>
        <taxon>Brachyspirales</taxon>
        <taxon>Brachyspiraceae</taxon>
        <taxon>Brachyspira</taxon>
    </lineage>
</organism>
<protein>
    <submittedName>
        <fullName evidence="3">DUF262 domain-containing protein</fullName>
    </submittedName>
</protein>
<proteinExistence type="predicted"/>
<feature type="domain" description="GmrSD restriction endonucleases C-terminal" evidence="2">
    <location>
        <begin position="421"/>
        <end position="541"/>
    </location>
</feature>
<sequence length="549" mass="65387">MEKVKDLFEKFDYIKVPDYQRAYSWDDTQIEQFLLDIKEYIDKKGINYYIGHFLFEKKDNEKIGYVIDGQQRLTTIIIFLSSVFEKIEKLNNGELAPEELNIYKSIIEENGKIKFSTVDYDNKLFKERVIGREKGVIKPETQSQNRILNAVKYFNKKLEKETIENLTNMVKIIINASCTLNEVLNQSEAVQMFIYQNDRGKHPTDLEIIKSLFMYNIHDCSNNKINDLNYIKEKFETIYKNISYIENLVNENDVLKITLKTYYKDLNESSIDRIKEDINNNIARDKLNFIKSFTEELEKNFQYLKYFFEDEKKYLYIHSIITLGINIDLYPFIVGIYRFGINEDDKKKLIESLENLLIRMKIIGSRAYVTYRIGEPYKNFLEEGDITSIIDIINEMKISTNYWWGHWNNDKLIASIENGVNGNIAKFILWKYENSFGDRSFEFRYDKEKINLEHIAPRIEPDTKPHGYGDYNDEEFINLIYCLGNLILLSEKHNKSIGNTTFYEKYKTYTYLKQQEEIRNMVSENGTWGKSMIKKRKKKIVDFVMSYYK</sequence>
<dbReference type="PANTHER" id="PTHR35149">
    <property type="entry name" value="SLL5132 PROTEIN"/>
    <property type="match status" value="1"/>
</dbReference>
<accession>A0A5C8E0W7</accession>
<dbReference type="EMBL" id="SAXX01000021">
    <property type="protein sequence ID" value="TXJ31467.1"/>
    <property type="molecule type" value="Genomic_DNA"/>
</dbReference>
<comment type="caution">
    <text evidence="3">The sequence shown here is derived from an EMBL/GenBank/DDBJ whole genome shotgun (WGS) entry which is preliminary data.</text>
</comment>
<dbReference type="PANTHER" id="PTHR35149:SF1">
    <property type="entry name" value="DUF5655 DOMAIN-CONTAINING PROTEIN"/>
    <property type="match status" value="1"/>
</dbReference>
<gene>
    <name evidence="3" type="ORF">EPJ69_07475</name>
</gene>
<dbReference type="Pfam" id="PF07510">
    <property type="entry name" value="GmrSD_C"/>
    <property type="match status" value="1"/>
</dbReference>
<evidence type="ECO:0000259" key="2">
    <source>
        <dbReference type="Pfam" id="PF07510"/>
    </source>
</evidence>